<keyword evidence="3" id="KW-1185">Reference proteome</keyword>
<proteinExistence type="inferred from homology"/>
<comment type="function">
    <text evidence="1">Required for assembly of mitochondrial respiratory chain complexes.</text>
</comment>
<evidence type="ECO:0000313" key="2">
    <source>
        <dbReference type="Ensembl" id="ENSOTSP00005116719.1"/>
    </source>
</evidence>
<reference evidence="3" key="1">
    <citation type="journal article" date="2018" name="PLoS ONE">
        <title>Chinook salmon (Oncorhynchus tshawytscha) genome and transcriptome.</title>
        <authorList>
            <person name="Christensen K.A."/>
            <person name="Leong J.S."/>
            <person name="Sakhrani D."/>
            <person name="Biagi C.A."/>
            <person name="Minkley D.R."/>
            <person name="Withler R.E."/>
            <person name="Rondeau E.B."/>
            <person name="Koop B.F."/>
            <person name="Devlin R.H."/>
        </authorList>
    </citation>
    <scope>NUCLEOTIDE SEQUENCE [LARGE SCALE GENOMIC DNA]</scope>
</reference>
<dbReference type="Proteomes" id="UP000694402">
    <property type="component" value="Unassembled WGS sequence"/>
</dbReference>
<dbReference type="GeneTree" id="ENSGT00990000213115"/>
<protein>
    <recommendedName>
        <fullName evidence="1">Cytochrome c oxidase assembly factor 7</fullName>
    </recommendedName>
</protein>
<dbReference type="PANTHER" id="PTHR13891">
    <property type="entry name" value="CYTOCHROME C OXIDASE ASSEMBLY FACTOR 7"/>
    <property type="match status" value="1"/>
</dbReference>
<reference evidence="2" key="2">
    <citation type="submission" date="2025-08" db="UniProtKB">
        <authorList>
            <consortium name="Ensembl"/>
        </authorList>
    </citation>
    <scope>IDENTIFICATION</scope>
</reference>
<accession>A0AAZ3PLJ8</accession>
<dbReference type="PANTHER" id="PTHR13891:SF1">
    <property type="entry name" value="CYTOCHROME C OXIDASE ASSEMBLY FACTOR 7"/>
    <property type="match status" value="1"/>
</dbReference>
<dbReference type="InterPro" id="IPR040239">
    <property type="entry name" value="HcpB-like"/>
</dbReference>
<comment type="subcellular location">
    <subcellularLocation>
        <location evidence="1">Mitochondrion intermembrane space</location>
    </subcellularLocation>
</comment>
<organism evidence="2 3">
    <name type="scientific">Oncorhynchus tshawytscha</name>
    <name type="common">Chinook salmon</name>
    <name type="synonym">Salmo tshawytscha</name>
    <dbReference type="NCBI Taxonomy" id="74940"/>
    <lineage>
        <taxon>Eukaryota</taxon>
        <taxon>Metazoa</taxon>
        <taxon>Chordata</taxon>
        <taxon>Craniata</taxon>
        <taxon>Vertebrata</taxon>
        <taxon>Euteleostomi</taxon>
        <taxon>Actinopterygii</taxon>
        <taxon>Neopterygii</taxon>
        <taxon>Teleostei</taxon>
        <taxon>Protacanthopterygii</taxon>
        <taxon>Salmoniformes</taxon>
        <taxon>Salmonidae</taxon>
        <taxon>Salmoninae</taxon>
        <taxon>Oncorhynchus</taxon>
    </lineage>
</organism>
<reference evidence="2" key="3">
    <citation type="submission" date="2025-09" db="UniProtKB">
        <authorList>
            <consortium name="Ensembl"/>
        </authorList>
    </citation>
    <scope>IDENTIFICATION</scope>
</reference>
<comment type="similarity">
    <text evidence="1">Belongs to the hcp beta-lactamase family.</text>
</comment>
<name>A0AAZ3PLJ8_ONCTS</name>
<evidence type="ECO:0000313" key="3">
    <source>
        <dbReference type="Proteomes" id="UP000694402"/>
    </source>
</evidence>
<dbReference type="GO" id="GO:0005758">
    <property type="term" value="C:mitochondrial intermembrane space"/>
    <property type="evidence" value="ECO:0007669"/>
    <property type="project" value="UniProtKB-SubCell"/>
</dbReference>
<sequence length="127" mass="14601">VWGMVIDEKEVNYQCHREKDPEGCQRLADYMEGVKENVESTTQVLKHNCEMNKHGEVFYKLGVYYMAYCFMTAYSSGGKKSVDVCQNVGLLTDVCSRGVIIVINPWWRVSHPTLTVDKQRHSSVWSC</sequence>
<evidence type="ECO:0000256" key="1">
    <source>
        <dbReference type="RuleBase" id="RU366075"/>
    </source>
</evidence>
<dbReference type="AlphaFoldDB" id="A0AAZ3PLJ8"/>
<dbReference type="Ensembl" id="ENSOTST00005197754.1">
    <property type="protein sequence ID" value="ENSOTSP00005116719.1"/>
    <property type="gene ID" value="ENSOTSG00005077683.1"/>
</dbReference>